<organism evidence="2 3">
    <name type="scientific">Haloplanus rallus</name>
    <dbReference type="NCBI Taxonomy" id="1816183"/>
    <lineage>
        <taxon>Archaea</taxon>
        <taxon>Methanobacteriati</taxon>
        <taxon>Methanobacteriota</taxon>
        <taxon>Stenosarchaea group</taxon>
        <taxon>Halobacteria</taxon>
        <taxon>Halobacteriales</taxon>
        <taxon>Haloferacaceae</taxon>
        <taxon>Haloplanus</taxon>
    </lineage>
</organism>
<dbReference type="InterPro" id="IPR025202">
    <property type="entry name" value="PLD-like_dom"/>
</dbReference>
<dbReference type="Gene3D" id="3.30.870.10">
    <property type="entry name" value="Endonuclease Chain A"/>
    <property type="match status" value="1"/>
</dbReference>
<evidence type="ECO:0000313" key="2">
    <source>
        <dbReference type="EMBL" id="QGX96725.1"/>
    </source>
</evidence>
<keyword evidence="3" id="KW-1185">Reference proteome</keyword>
<evidence type="ECO:0000259" key="1">
    <source>
        <dbReference type="PROSITE" id="PS50035"/>
    </source>
</evidence>
<feature type="domain" description="PLD phosphodiesterase" evidence="1">
    <location>
        <begin position="91"/>
        <end position="117"/>
    </location>
</feature>
<dbReference type="EMBL" id="CP034345">
    <property type="protein sequence ID" value="QGX96725.1"/>
    <property type="molecule type" value="Genomic_DNA"/>
</dbReference>
<dbReference type="Proteomes" id="UP000428325">
    <property type="component" value="Chromosome"/>
</dbReference>
<dbReference type="PROSITE" id="PS50035">
    <property type="entry name" value="PLD"/>
    <property type="match status" value="1"/>
</dbReference>
<dbReference type="GO" id="GO:0003824">
    <property type="term" value="F:catalytic activity"/>
    <property type="evidence" value="ECO:0007669"/>
    <property type="project" value="InterPro"/>
</dbReference>
<sequence>MTRAFTLPSNELAYFIGYTLIHADRVVLVSPWLSDVELRFPVNDQTSSRELLLSEAVAELTDTSITFLINGNEDHNDYIKSRVERNAKVIDVSDLHAKAVITDDWIYAGSANITRRGLLVNRELCKVVTNAHSDVNTYVKEELDIDL</sequence>
<dbReference type="InterPro" id="IPR001736">
    <property type="entry name" value="PLipase_D/transphosphatidylase"/>
</dbReference>
<name>A0A6B9F834_9EURY</name>
<evidence type="ECO:0000313" key="3">
    <source>
        <dbReference type="Proteomes" id="UP000428325"/>
    </source>
</evidence>
<dbReference type="Pfam" id="PF13091">
    <property type="entry name" value="PLDc_2"/>
    <property type="match status" value="1"/>
</dbReference>
<dbReference type="SUPFAM" id="SSF56024">
    <property type="entry name" value="Phospholipase D/nuclease"/>
    <property type="match status" value="1"/>
</dbReference>
<dbReference type="AlphaFoldDB" id="A0A6B9F834"/>
<reference evidence="2 3" key="1">
    <citation type="submission" date="2018-12" db="EMBL/GenBank/DDBJ databases">
        <title>Complete genome sequence of Haloplanus rallus MBLA0036.</title>
        <authorList>
            <person name="Nam Y.-d."/>
            <person name="Kang J."/>
            <person name="Chung W.-H."/>
            <person name="Park Y.S."/>
        </authorList>
    </citation>
    <scope>NUCLEOTIDE SEQUENCE [LARGE SCALE GENOMIC DNA]</scope>
    <source>
        <strain evidence="2 3">MBLA0036</strain>
    </source>
</reference>
<dbReference type="OrthoDB" id="275547at2157"/>
<proteinExistence type="predicted"/>
<protein>
    <recommendedName>
        <fullName evidence="1">PLD phosphodiesterase domain-containing protein</fullName>
    </recommendedName>
</protein>
<accession>A0A6B9F834</accession>
<gene>
    <name evidence="2" type="ORF">EI982_16835</name>
</gene>
<dbReference type="KEGG" id="hra:EI982_16835"/>